<keyword evidence="2" id="KW-1185">Reference proteome</keyword>
<dbReference type="Proteomes" id="UP001164746">
    <property type="component" value="Chromosome 3"/>
</dbReference>
<name>A0ABY7DSB2_MYAAR</name>
<organism evidence="1 2">
    <name type="scientific">Mya arenaria</name>
    <name type="common">Soft-shell clam</name>
    <dbReference type="NCBI Taxonomy" id="6604"/>
    <lineage>
        <taxon>Eukaryota</taxon>
        <taxon>Metazoa</taxon>
        <taxon>Spiralia</taxon>
        <taxon>Lophotrochozoa</taxon>
        <taxon>Mollusca</taxon>
        <taxon>Bivalvia</taxon>
        <taxon>Autobranchia</taxon>
        <taxon>Heteroconchia</taxon>
        <taxon>Euheterodonta</taxon>
        <taxon>Imparidentia</taxon>
        <taxon>Neoheterodontei</taxon>
        <taxon>Myida</taxon>
        <taxon>Myoidea</taxon>
        <taxon>Myidae</taxon>
        <taxon>Mya</taxon>
    </lineage>
</organism>
<protein>
    <recommendedName>
        <fullName evidence="3">Mediator of RNA polymerase II transcription subunit 10</fullName>
    </recommendedName>
</protein>
<accession>A0ABY7DSB2</accession>
<evidence type="ECO:0000313" key="1">
    <source>
        <dbReference type="EMBL" id="WAQ99788.1"/>
    </source>
</evidence>
<evidence type="ECO:0000313" key="2">
    <source>
        <dbReference type="Proteomes" id="UP001164746"/>
    </source>
</evidence>
<evidence type="ECO:0008006" key="3">
    <source>
        <dbReference type="Google" id="ProtNLM"/>
    </source>
</evidence>
<gene>
    <name evidence="1" type="ORF">MAR_024161</name>
</gene>
<sequence length="162" mass="18576">MSDRASTETKFNELLQEMNNFFCGLHTLVQMADTAQKTVYQTEKLNARYLTLLKYLEDITLNLDNFISGDMLLYNDIPVKTDIVHDFLIEKADGIDCHVIVILHVVLPAFAILIQRQYGDHLPGGKHEELNEIETASVNKHNKFPERVFSYVDHILSSKPNI</sequence>
<dbReference type="EMBL" id="CP111014">
    <property type="protein sequence ID" value="WAQ99788.1"/>
    <property type="molecule type" value="Genomic_DNA"/>
</dbReference>
<reference evidence="1" key="1">
    <citation type="submission" date="2022-11" db="EMBL/GenBank/DDBJ databases">
        <title>Centuries of genome instability and evolution in soft-shell clam transmissible cancer (bioRxiv).</title>
        <authorList>
            <person name="Hart S.F.M."/>
            <person name="Yonemitsu M.A."/>
            <person name="Giersch R.M."/>
            <person name="Beal B.F."/>
            <person name="Arriagada G."/>
            <person name="Davis B.W."/>
            <person name="Ostrander E.A."/>
            <person name="Goff S.P."/>
            <person name="Metzger M.J."/>
        </authorList>
    </citation>
    <scope>NUCLEOTIDE SEQUENCE</scope>
    <source>
        <strain evidence="1">MELC-2E11</strain>
        <tissue evidence="1">Siphon/mantle</tissue>
    </source>
</reference>
<proteinExistence type="predicted"/>